<keyword evidence="4" id="KW-0677">Repeat</keyword>
<dbReference type="STRING" id="7370.A0A1I8MJE9"/>
<feature type="compositionally biased region" description="Polar residues" evidence="12">
    <location>
        <begin position="1"/>
        <end position="10"/>
    </location>
</feature>
<feature type="domain" description="C2H2-type" evidence="13">
    <location>
        <begin position="148"/>
        <end position="175"/>
    </location>
</feature>
<feature type="compositionally biased region" description="Low complexity" evidence="12">
    <location>
        <begin position="719"/>
        <end position="743"/>
    </location>
</feature>
<dbReference type="RefSeq" id="XP_005189670.2">
    <property type="nucleotide sequence ID" value="XM_005189613.4"/>
</dbReference>
<keyword evidence="7" id="KW-0862">Zinc</keyword>
<evidence type="ECO:0000256" key="2">
    <source>
        <dbReference type="ARBA" id="ARBA00022473"/>
    </source>
</evidence>
<keyword evidence="8" id="KW-0805">Transcription regulation</keyword>
<evidence type="ECO:0000313" key="14">
    <source>
        <dbReference type="EnsemblMetazoa" id="MDOA005526-PA"/>
    </source>
</evidence>
<dbReference type="GO" id="GO:0008270">
    <property type="term" value="F:zinc ion binding"/>
    <property type="evidence" value="ECO:0007669"/>
    <property type="project" value="UniProtKB-KW"/>
</dbReference>
<dbReference type="Pfam" id="PF00096">
    <property type="entry name" value="zf-C2H2"/>
    <property type="match status" value="5"/>
</dbReference>
<dbReference type="VEuPathDB" id="VectorBase:MDOA005526"/>
<sequence>MSNTNPSNSAFVPVLPSHRNPLRAPGSLYGSMMDGDPSKDPKRGSNFEIMAMMADKRKELALREAAVAAAMLMPRPGQGPPPGVPGSVMYPPPYLAGPGPSPTGAGSFTFPSGAAALFPPGLPPSMHAGLDRRLLRAPGRASRPKKQFICKFCNRQFTKSYNLLIHERTHTDERPYSCDICGKAFRRQDHLRDHRYIHSKEKPFKCTECGKGFCQSRTLAVHKILHMEESPHKCPVCSRSFNQRSNLKTHLLTHTDHKPYECNSCGKVFRRNCDLRRHTLTHAVGDVPGEYVDVVEEEDDNGRNLSGDEEDSLLEVDSPRNSPIQRHGSPTHDLDQEHDDEDELEGDQRISMAERLSLKRKAQFDREALEDDSEDELGEENEDEDEEIAEKDPKANVKQEIMEKAQRKPEDTVDGHTQYQGVTHCHHEGGTQYTMRPSHELQRNGEEPGGLSNPHGLNPPPDYLMASTSAGISSYMAGPGLPGHEGNDPYMPLLHVRRDLHSTKPNMMAGPTDLKVQIQPNGIPPGVLMDNNGKNQGPPPTQQQPPQTQVPPSSAQPPSAPLHSPHEAVPSFLGSIPIRKRALGMEFEHMHAHAALGQRPPPPPPFATAGNMYALNMSRPHLHALQSAALKLTTNNIPPTHLGPPPPGLTANKPGPYLPTNYHIQQVVSGPEKAMGPSLAEPYMQHVNRSHLSMENNSPTPSSNNSSSSAVASTSSVSVNTSSSSISSPAAAAANASPSTSSAHRSHHHHQSTSAGPSNQSAPPPPPPPAPVVKRSTGFSIEDIMRR</sequence>
<evidence type="ECO:0000256" key="3">
    <source>
        <dbReference type="ARBA" id="ARBA00022723"/>
    </source>
</evidence>
<feature type="region of interest" description="Disordered" evidence="12">
    <location>
        <begin position="1"/>
        <end position="44"/>
    </location>
</feature>
<evidence type="ECO:0000256" key="7">
    <source>
        <dbReference type="ARBA" id="ARBA00022833"/>
    </source>
</evidence>
<organism evidence="14">
    <name type="scientific">Musca domestica</name>
    <name type="common">House fly</name>
    <dbReference type="NCBI Taxonomy" id="7370"/>
    <lineage>
        <taxon>Eukaryota</taxon>
        <taxon>Metazoa</taxon>
        <taxon>Ecdysozoa</taxon>
        <taxon>Arthropoda</taxon>
        <taxon>Hexapoda</taxon>
        <taxon>Insecta</taxon>
        <taxon>Pterygota</taxon>
        <taxon>Neoptera</taxon>
        <taxon>Endopterygota</taxon>
        <taxon>Diptera</taxon>
        <taxon>Brachycera</taxon>
        <taxon>Muscomorpha</taxon>
        <taxon>Muscoidea</taxon>
        <taxon>Muscidae</taxon>
        <taxon>Musca</taxon>
    </lineage>
</organism>
<accession>A0A1I8MJE9</accession>
<dbReference type="FunFam" id="3.30.160.60:FF:000254">
    <property type="entry name" value="Odd-skipped related transciption factor 1"/>
    <property type="match status" value="1"/>
</dbReference>
<feature type="domain" description="C2H2-type" evidence="13">
    <location>
        <begin position="176"/>
        <end position="203"/>
    </location>
</feature>
<name>A0A1I8MJE9_MUSDO</name>
<feature type="compositionally biased region" description="Low complexity" evidence="12">
    <location>
        <begin position="544"/>
        <end position="553"/>
    </location>
</feature>
<evidence type="ECO:0000256" key="4">
    <source>
        <dbReference type="ARBA" id="ARBA00022737"/>
    </source>
</evidence>
<dbReference type="EnsemblMetazoa" id="MDOA005526-RA">
    <property type="protein sequence ID" value="MDOA005526-PA"/>
    <property type="gene ID" value="MDOA005526"/>
</dbReference>
<feature type="region of interest" description="Disordered" evidence="12">
    <location>
        <begin position="638"/>
        <end position="661"/>
    </location>
</feature>
<evidence type="ECO:0000256" key="9">
    <source>
        <dbReference type="ARBA" id="ARBA00023163"/>
    </source>
</evidence>
<dbReference type="eggNOG" id="KOG1721">
    <property type="taxonomic scope" value="Eukaryota"/>
</dbReference>
<evidence type="ECO:0000256" key="6">
    <source>
        <dbReference type="ARBA" id="ARBA00022788"/>
    </source>
</evidence>
<feature type="region of interest" description="Disordered" evidence="12">
    <location>
        <begin position="692"/>
        <end position="711"/>
    </location>
</feature>
<dbReference type="PROSITE" id="PS00028">
    <property type="entry name" value="ZINC_FINGER_C2H2_1"/>
    <property type="match status" value="5"/>
</dbReference>
<keyword evidence="2" id="KW-0217">Developmental protein</keyword>
<keyword evidence="5 11" id="KW-0863">Zinc-finger</keyword>
<dbReference type="OrthoDB" id="9451254at2759"/>
<evidence type="ECO:0000256" key="5">
    <source>
        <dbReference type="ARBA" id="ARBA00022771"/>
    </source>
</evidence>
<dbReference type="InterPro" id="IPR036236">
    <property type="entry name" value="Znf_C2H2_sf"/>
</dbReference>
<dbReference type="SMART" id="SM00355">
    <property type="entry name" value="ZnF_C2H2"/>
    <property type="match status" value="5"/>
</dbReference>
<feature type="domain" description="C2H2-type" evidence="13">
    <location>
        <begin position="260"/>
        <end position="283"/>
    </location>
</feature>
<dbReference type="FunFam" id="3.30.160.60:FF:000318">
    <property type="entry name" value="Odd-skipped-related transciption factor 2"/>
    <property type="match status" value="1"/>
</dbReference>
<dbReference type="InterPro" id="IPR050717">
    <property type="entry name" value="C2H2-ZF_Transcription_Reg"/>
</dbReference>
<evidence type="ECO:0000256" key="11">
    <source>
        <dbReference type="PROSITE-ProRule" id="PRU00042"/>
    </source>
</evidence>
<feature type="region of interest" description="Disordered" evidence="12">
    <location>
        <begin position="298"/>
        <end position="345"/>
    </location>
</feature>
<evidence type="ECO:0000256" key="1">
    <source>
        <dbReference type="ARBA" id="ARBA00004123"/>
    </source>
</evidence>
<evidence type="ECO:0000256" key="8">
    <source>
        <dbReference type="ARBA" id="ARBA00023015"/>
    </source>
</evidence>
<reference evidence="14" key="1">
    <citation type="submission" date="2020-05" db="UniProtKB">
        <authorList>
            <consortium name="EnsemblMetazoa"/>
        </authorList>
    </citation>
    <scope>IDENTIFICATION</scope>
    <source>
        <strain evidence="14">Aabys</strain>
    </source>
</reference>
<protein>
    <recommendedName>
        <fullName evidence="13">C2H2-type domain-containing protein</fullName>
    </recommendedName>
</protein>
<gene>
    <name evidence="14" type="primary">101894673</name>
</gene>
<feature type="compositionally biased region" description="Acidic residues" evidence="12">
    <location>
        <begin position="336"/>
        <end position="345"/>
    </location>
</feature>
<dbReference type="GO" id="GO:0007366">
    <property type="term" value="P:periodic partitioning by pair rule gene"/>
    <property type="evidence" value="ECO:0007669"/>
    <property type="project" value="UniProtKB-KW"/>
</dbReference>
<dbReference type="GO" id="GO:0048619">
    <property type="term" value="P:embryonic hindgut morphogenesis"/>
    <property type="evidence" value="ECO:0007669"/>
    <property type="project" value="TreeGrafter"/>
</dbReference>
<feature type="compositionally biased region" description="Pro residues" evidence="12">
    <location>
        <begin position="762"/>
        <end position="771"/>
    </location>
</feature>
<feature type="domain" description="C2H2-type" evidence="13">
    <location>
        <begin position="204"/>
        <end position="231"/>
    </location>
</feature>
<feature type="compositionally biased region" description="Acidic residues" evidence="12">
    <location>
        <begin position="368"/>
        <end position="389"/>
    </location>
</feature>
<dbReference type="InterPro" id="IPR013087">
    <property type="entry name" value="Znf_C2H2_type"/>
</dbReference>
<keyword evidence="9" id="KW-0804">Transcription</keyword>
<comment type="subcellular location">
    <subcellularLocation>
        <location evidence="1">Nucleus</location>
    </subcellularLocation>
</comment>
<dbReference type="PANTHER" id="PTHR14196">
    <property type="entry name" value="ODD-SKIPPED - RELATED"/>
    <property type="match status" value="1"/>
</dbReference>
<keyword evidence="6" id="KW-0562">Pair-rule protein</keyword>
<evidence type="ECO:0000256" key="10">
    <source>
        <dbReference type="ARBA" id="ARBA00023242"/>
    </source>
</evidence>
<dbReference type="AlphaFoldDB" id="A0A1I8MJE9"/>
<feature type="region of interest" description="Disordered" evidence="12">
    <location>
        <begin position="440"/>
        <end position="465"/>
    </location>
</feature>
<dbReference type="GO" id="GO:0005634">
    <property type="term" value="C:nucleus"/>
    <property type="evidence" value="ECO:0007669"/>
    <property type="project" value="UniProtKB-SubCell"/>
</dbReference>
<feature type="compositionally biased region" description="Low complexity" evidence="12">
    <location>
        <begin position="696"/>
        <end position="711"/>
    </location>
</feature>
<dbReference type="GO" id="GO:0016348">
    <property type="term" value="P:imaginal disc-derived leg joint morphogenesis"/>
    <property type="evidence" value="ECO:0007669"/>
    <property type="project" value="UniProtKB-ARBA"/>
</dbReference>
<dbReference type="KEGG" id="mde:101894673"/>
<dbReference type="GO" id="GO:0000981">
    <property type="term" value="F:DNA-binding transcription factor activity, RNA polymerase II-specific"/>
    <property type="evidence" value="ECO:0007669"/>
    <property type="project" value="TreeGrafter"/>
</dbReference>
<dbReference type="PANTHER" id="PTHR14196:SF0">
    <property type="entry name" value="PROTEIN BOWEL"/>
    <property type="match status" value="1"/>
</dbReference>
<dbReference type="Gene3D" id="3.30.160.60">
    <property type="entry name" value="Classic Zinc Finger"/>
    <property type="match status" value="5"/>
</dbReference>
<feature type="region of interest" description="Disordered" evidence="12">
    <location>
        <begin position="719"/>
        <end position="787"/>
    </location>
</feature>
<feature type="region of interest" description="Disordered" evidence="12">
    <location>
        <begin position="364"/>
        <end position="398"/>
    </location>
</feature>
<dbReference type="GO" id="GO:0000977">
    <property type="term" value="F:RNA polymerase II transcription regulatory region sequence-specific DNA binding"/>
    <property type="evidence" value="ECO:0007669"/>
    <property type="project" value="TreeGrafter"/>
</dbReference>
<dbReference type="PROSITE" id="PS50157">
    <property type="entry name" value="ZINC_FINGER_C2H2_2"/>
    <property type="match status" value="5"/>
</dbReference>
<keyword evidence="3" id="KW-0479">Metal-binding</keyword>
<dbReference type="FunFam" id="3.30.160.60:FF:000958">
    <property type="entry name" value="Odd skipped"/>
    <property type="match status" value="1"/>
</dbReference>
<proteinExistence type="predicted"/>
<evidence type="ECO:0000259" key="13">
    <source>
        <dbReference type="PROSITE" id="PS50157"/>
    </source>
</evidence>
<evidence type="ECO:0000256" key="12">
    <source>
        <dbReference type="SAM" id="MobiDB-lite"/>
    </source>
</evidence>
<feature type="domain" description="C2H2-type" evidence="13">
    <location>
        <begin position="232"/>
        <end position="259"/>
    </location>
</feature>
<dbReference type="SUPFAM" id="SSF57667">
    <property type="entry name" value="beta-beta-alpha zinc fingers"/>
    <property type="match status" value="3"/>
</dbReference>
<dbReference type="FunFam" id="3.30.160.60:FF:000148">
    <property type="entry name" value="zinc finger protein Gfi-1"/>
    <property type="match status" value="1"/>
</dbReference>
<dbReference type="FunFam" id="3.30.160.60:FF:000311">
    <property type="entry name" value="protein odd-skipped-related 2 isoform X1"/>
    <property type="match status" value="1"/>
</dbReference>
<keyword evidence="10" id="KW-0539">Nucleus</keyword>
<feature type="region of interest" description="Disordered" evidence="12">
    <location>
        <begin position="509"/>
        <end position="570"/>
    </location>
</feature>
<dbReference type="VEuPathDB" id="VectorBase:MDOMA2_004018"/>